<gene>
    <name evidence="2" type="ORF">AB1Y20_001295</name>
</gene>
<sequence>MHFAVLSLNRSSFNTHVMADKSSINKQTTEAMHMSPTTTGNAPSASPTAEGDAGRGGALGLDAEDIGGVIFDEAEHGAGITMGKSATAFKDIGKACSDLLTKDYKVGKNTVEVKSKTSNGVTFTPSATNSNGKIAGSLAAKYEFAGGISSEVTLLTSGVVEATVEGSPVKDVTITLDCARPDSTKPGLLSSAKCTVDYKKESFTTKAAYDIYPGLLACAGSYAYDALTFGLSADYSTKKGAFTKYAGACQFVQPDFSIIGKLAASVGKSPTYTGMYYHKVSSDMQVGAELSHETGKEVGLAFGGMYKADKDTTVKAKVDGDGMLFCSYKQKLSPLATMTLAAQVNTVNLSDNKHQYGFILNITA</sequence>
<dbReference type="EMBL" id="JBGBPQ010000001">
    <property type="protein sequence ID" value="KAL1530388.1"/>
    <property type="molecule type" value="Genomic_DNA"/>
</dbReference>
<accession>A0AB34K7E0</accession>
<reference evidence="2 3" key="1">
    <citation type="journal article" date="2024" name="Science">
        <title>Giant polyketide synthase enzymes in the biosynthesis of giant marine polyether toxins.</title>
        <authorList>
            <person name="Fallon T.R."/>
            <person name="Shende V.V."/>
            <person name="Wierzbicki I.H."/>
            <person name="Pendleton A.L."/>
            <person name="Watervoot N.F."/>
            <person name="Auber R.P."/>
            <person name="Gonzalez D.J."/>
            <person name="Wisecaver J.H."/>
            <person name="Moore B.S."/>
        </authorList>
    </citation>
    <scope>NUCLEOTIDE SEQUENCE [LARGE SCALE GENOMIC DNA]</scope>
    <source>
        <strain evidence="2 3">12B1</strain>
    </source>
</reference>
<dbReference type="GO" id="GO:0005741">
    <property type="term" value="C:mitochondrial outer membrane"/>
    <property type="evidence" value="ECO:0007669"/>
    <property type="project" value="InterPro"/>
</dbReference>
<keyword evidence="3" id="KW-1185">Reference proteome</keyword>
<comment type="caution">
    <text evidence="2">The sequence shown here is derived from an EMBL/GenBank/DDBJ whole genome shotgun (WGS) entry which is preliminary data.</text>
</comment>
<proteinExistence type="predicted"/>
<evidence type="ECO:0000313" key="2">
    <source>
        <dbReference type="EMBL" id="KAL1530388.1"/>
    </source>
</evidence>
<dbReference type="SUPFAM" id="SSF56935">
    <property type="entry name" value="Porins"/>
    <property type="match status" value="1"/>
</dbReference>
<dbReference type="GO" id="GO:0008308">
    <property type="term" value="F:voltage-gated monoatomic anion channel activity"/>
    <property type="evidence" value="ECO:0007669"/>
    <property type="project" value="InterPro"/>
</dbReference>
<evidence type="ECO:0000313" key="3">
    <source>
        <dbReference type="Proteomes" id="UP001515480"/>
    </source>
</evidence>
<dbReference type="Proteomes" id="UP001515480">
    <property type="component" value="Unassembled WGS sequence"/>
</dbReference>
<feature type="compositionally biased region" description="Polar residues" evidence="1">
    <location>
        <begin position="33"/>
        <end position="47"/>
    </location>
</feature>
<dbReference type="AlphaFoldDB" id="A0AB34K7E0"/>
<organism evidence="2 3">
    <name type="scientific">Prymnesium parvum</name>
    <name type="common">Toxic golden alga</name>
    <dbReference type="NCBI Taxonomy" id="97485"/>
    <lineage>
        <taxon>Eukaryota</taxon>
        <taxon>Haptista</taxon>
        <taxon>Haptophyta</taxon>
        <taxon>Prymnesiophyceae</taxon>
        <taxon>Prymnesiales</taxon>
        <taxon>Prymnesiaceae</taxon>
        <taxon>Prymnesium</taxon>
    </lineage>
</organism>
<dbReference type="PANTHER" id="PTHR11743">
    <property type="entry name" value="VOLTAGE-DEPENDENT ANION-SELECTIVE CHANNEL"/>
    <property type="match status" value="1"/>
</dbReference>
<name>A0AB34K7E0_PRYPA</name>
<dbReference type="InterPro" id="IPR027246">
    <property type="entry name" value="Porin_Euk/Tom40"/>
</dbReference>
<dbReference type="CDD" id="cd07306">
    <property type="entry name" value="Porin3_VDAC"/>
    <property type="match status" value="1"/>
</dbReference>
<dbReference type="InterPro" id="IPR023614">
    <property type="entry name" value="Porin_dom_sf"/>
</dbReference>
<dbReference type="InterPro" id="IPR001925">
    <property type="entry name" value="Porin_Euk"/>
</dbReference>
<dbReference type="Gene3D" id="2.40.160.10">
    <property type="entry name" value="Porin"/>
    <property type="match status" value="1"/>
</dbReference>
<dbReference type="Pfam" id="PF01459">
    <property type="entry name" value="Porin_3"/>
    <property type="match status" value="1"/>
</dbReference>
<feature type="region of interest" description="Disordered" evidence="1">
    <location>
        <begin position="33"/>
        <end position="56"/>
    </location>
</feature>
<dbReference type="PANTHER" id="PTHR11743:SF70">
    <property type="entry name" value="GH26960P-RELATED"/>
    <property type="match status" value="1"/>
</dbReference>
<protein>
    <submittedName>
        <fullName evidence="2">Uncharacterized protein</fullName>
    </submittedName>
</protein>
<evidence type="ECO:0000256" key="1">
    <source>
        <dbReference type="SAM" id="MobiDB-lite"/>
    </source>
</evidence>